<evidence type="ECO:0000256" key="10">
    <source>
        <dbReference type="ARBA" id="ARBA00047607"/>
    </source>
</evidence>
<dbReference type="GO" id="GO:0004309">
    <property type="term" value="F:exopolyphosphatase activity"/>
    <property type="evidence" value="ECO:0007669"/>
    <property type="project" value="UniProtKB-EC"/>
</dbReference>
<dbReference type="PANTHER" id="PTHR30005:SF14">
    <property type="entry name" value="EXOPOLYPHOSPHATASE"/>
    <property type="match status" value="1"/>
</dbReference>
<evidence type="ECO:0000256" key="6">
    <source>
        <dbReference type="ARBA" id="ARBA00020416"/>
    </source>
</evidence>
<dbReference type="Pfam" id="PF21447">
    <property type="entry name" value="Ppx-GppA_III"/>
    <property type="match status" value="1"/>
</dbReference>
<keyword evidence="9" id="KW-0472">Membrane</keyword>
<dbReference type="Gene3D" id="3.30.420.40">
    <property type="match status" value="1"/>
</dbReference>
<evidence type="ECO:0000256" key="11">
    <source>
        <dbReference type="SAM" id="MobiDB-lite"/>
    </source>
</evidence>
<dbReference type="AlphaFoldDB" id="A0AAJ0U9M0"/>
<protein>
    <recommendedName>
        <fullName evidence="6">Exopolyphosphatase</fullName>
        <ecNumber evidence="5">3.6.1.11</ecNumber>
    </recommendedName>
</protein>
<dbReference type="GO" id="GO:0005886">
    <property type="term" value="C:plasma membrane"/>
    <property type="evidence" value="ECO:0007669"/>
    <property type="project" value="UniProtKB-SubCell"/>
</dbReference>
<dbReference type="PANTHER" id="PTHR30005">
    <property type="entry name" value="EXOPOLYPHOSPHATASE"/>
    <property type="match status" value="1"/>
</dbReference>
<evidence type="ECO:0000313" key="15">
    <source>
        <dbReference type="Proteomes" id="UP001296776"/>
    </source>
</evidence>
<feature type="compositionally biased region" description="Low complexity" evidence="11">
    <location>
        <begin position="1"/>
        <end position="10"/>
    </location>
</feature>
<dbReference type="SUPFAM" id="SSF109604">
    <property type="entry name" value="HD-domain/PDEase-like"/>
    <property type="match status" value="1"/>
</dbReference>
<dbReference type="PIRSF" id="PIRSF001267">
    <property type="entry name" value="Pyrophosphatase_GppA_Ppx"/>
    <property type="match status" value="1"/>
</dbReference>
<dbReference type="NCBIfam" id="TIGR03706">
    <property type="entry name" value="exo_poly_only"/>
    <property type="match status" value="1"/>
</dbReference>
<comment type="similarity">
    <text evidence="3">Belongs to the GppA/Ppx family.</text>
</comment>
<dbReference type="EC" id="3.6.1.11" evidence="5"/>
<sequence length="555" mass="61148">MADADVSVAPDPDRPPDRPSDRRPDRSPDRALDQPPDGHSARHPERNPAPQVKAPAPAAPTPPDSFAAVDLGSNSFHLLVARLDGGTLQVIDRYKEMVRLGEGLTEDKQLLPEVAERALACLERIGQRLRGVAPDNIRVVGTNTLRQLRAETGFVEQAERLLDHPIEVIAGREEARLIYLGVAHGLAIGDEKRLVVDIGGGSTELIVGQGFQATLRESLHMGCVSISRRYFPNDKITAKAMDKAELACALEIRPVRELFRQSGWSTATGSSGTIKAIASVLAAEGWSEDGITLEGLARLRDAMIECGKVSALAFKGLSDERRPVFAGGVAVLRAVFQHLGVQQMRASDQALREGLIYEMDGRVHHEDVRERTVATLCRRFETDPEHSGQVRATALELHAQLREPWELGHENHPKMLGWAAELHEIGLAVSHSQYQKHGAYLLRNADLSGFTRQEQDVLAALVLGHRRKFPVDVFAQLPRPARECGRRLAILLRLAVLMHRGRSAKANPRAQVSADGEHLSLRFPPNWLDDHPLTRLELEEEAARLAPAEIRLDFG</sequence>
<evidence type="ECO:0000256" key="3">
    <source>
        <dbReference type="ARBA" id="ARBA00007125"/>
    </source>
</evidence>
<feature type="domain" description="Ppx/GppA phosphatase C-terminal" evidence="13">
    <location>
        <begin position="368"/>
        <end position="541"/>
    </location>
</feature>
<dbReference type="InterPro" id="IPR022371">
    <property type="entry name" value="Exopolyphosphatase"/>
</dbReference>
<evidence type="ECO:0000256" key="2">
    <source>
        <dbReference type="ARBA" id="ARBA00004202"/>
    </source>
</evidence>
<feature type="compositionally biased region" description="Basic and acidic residues" evidence="11">
    <location>
        <begin position="11"/>
        <end position="32"/>
    </location>
</feature>
<dbReference type="SUPFAM" id="SSF53067">
    <property type="entry name" value="Actin-like ATPase domain"/>
    <property type="match status" value="2"/>
</dbReference>
<dbReference type="Gene3D" id="3.30.420.150">
    <property type="entry name" value="Exopolyphosphatase. Domain 2"/>
    <property type="match status" value="1"/>
</dbReference>
<evidence type="ECO:0000256" key="5">
    <source>
        <dbReference type="ARBA" id="ARBA00012451"/>
    </source>
</evidence>
<feature type="domain" description="Ppx/GppA phosphatase N-terminal" evidence="12">
    <location>
        <begin position="79"/>
        <end position="359"/>
    </location>
</feature>
<comment type="caution">
    <text evidence="14">The sequence shown here is derived from an EMBL/GenBank/DDBJ whole genome shotgun (WGS) entry which is preliminary data.</text>
</comment>
<evidence type="ECO:0000259" key="12">
    <source>
        <dbReference type="Pfam" id="PF02541"/>
    </source>
</evidence>
<evidence type="ECO:0000259" key="13">
    <source>
        <dbReference type="Pfam" id="PF21447"/>
    </source>
</evidence>
<keyword evidence="15" id="KW-1185">Reference proteome</keyword>
<proteinExistence type="inferred from homology"/>
<dbReference type="InterPro" id="IPR043129">
    <property type="entry name" value="ATPase_NBD"/>
</dbReference>
<dbReference type="EMBL" id="NRSJ01000066">
    <property type="protein sequence ID" value="MBK1707140.1"/>
    <property type="molecule type" value="Genomic_DNA"/>
</dbReference>
<name>A0AAJ0U9M0_9GAMM</name>
<comment type="catalytic activity">
    <reaction evidence="10">
        <text>[phosphate](n) + H2O = [phosphate](n-1) + phosphate + H(+)</text>
        <dbReference type="Rhea" id="RHEA:21528"/>
        <dbReference type="Rhea" id="RHEA-COMP:9859"/>
        <dbReference type="Rhea" id="RHEA-COMP:14279"/>
        <dbReference type="ChEBI" id="CHEBI:15377"/>
        <dbReference type="ChEBI" id="CHEBI:15378"/>
        <dbReference type="ChEBI" id="CHEBI:16838"/>
        <dbReference type="ChEBI" id="CHEBI:43474"/>
        <dbReference type="EC" id="3.6.1.11"/>
    </reaction>
</comment>
<gene>
    <name evidence="14" type="primary">ppx</name>
    <name evidence="14" type="ORF">CKO40_22045</name>
</gene>
<dbReference type="FunFam" id="3.30.420.150:FF:000001">
    <property type="entry name" value="Guanosine-5'-triphosphate,3'-diphosphate pyrophosphatase"/>
    <property type="match status" value="1"/>
</dbReference>
<dbReference type="InterPro" id="IPR048950">
    <property type="entry name" value="Ppx_GppA_C"/>
</dbReference>
<dbReference type="Gene3D" id="1.10.3210.10">
    <property type="entry name" value="Hypothetical protein af1432"/>
    <property type="match status" value="1"/>
</dbReference>
<evidence type="ECO:0000256" key="7">
    <source>
        <dbReference type="ARBA" id="ARBA00022475"/>
    </source>
</evidence>
<dbReference type="InterPro" id="IPR030673">
    <property type="entry name" value="PyroPPase_GppA_Ppx"/>
</dbReference>
<dbReference type="RefSeq" id="WP_200348617.1">
    <property type="nucleotide sequence ID" value="NZ_NRSJ01000066.1"/>
</dbReference>
<feature type="region of interest" description="Disordered" evidence="11">
    <location>
        <begin position="1"/>
        <end position="66"/>
    </location>
</feature>
<dbReference type="FunFam" id="3.30.420.40:FF:000023">
    <property type="entry name" value="Guanosine-5'-triphosphate,3'-diphosphate pyrophosphatase"/>
    <property type="match status" value="1"/>
</dbReference>
<comment type="subunit">
    <text evidence="4">Homodimer.</text>
</comment>
<dbReference type="CDD" id="cd24053">
    <property type="entry name" value="ASKHA_NBD_EcPPX-GppA-like"/>
    <property type="match status" value="1"/>
</dbReference>
<dbReference type="GO" id="GO:0006798">
    <property type="term" value="P:polyphosphate catabolic process"/>
    <property type="evidence" value="ECO:0007669"/>
    <property type="project" value="TreeGrafter"/>
</dbReference>
<evidence type="ECO:0000256" key="4">
    <source>
        <dbReference type="ARBA" id="ARBA00011738"/>
    </source>
</evidence>
<dbReference type="InterPro" id="IPR003695">
    <property type="entry name" value="Ppx_GppA_N"/>
</dbReference>
<reference evidence="14" key="1">
    <citation type="submission" date="2017-08" db="EMBL/GenBank/DDBJ databases">
        <authorList>
            <person name="Imhoff J.F."/>
            <person name="Rahn T."/>
            <person name="Kuenzel S."/>
            <person name="Neulinger S.C."/>
        </authorList>
    </citation>
    <scope>NUCLEOTIDE SEQUENCE</scope>
    <source>
        <strain evidence="14">DSM 11080</strain>
    </source>
</reference>
<evidence type="ECO:0000256" key="9">
    <source>
        <dbReference type="ARBA" id="ARBA00023136"/>
    </source>
</evidence>
<dbReference type="Pfam" id="PF02541">
    <property type="entry name" value="Ppx-GppA"/>
    <property type="match status" value="1"/>
</dbReference>
<keyword evidence="8" id="KW-0378">Hydrolase</keyword>
<comment type="subcellular location">
    <subcellularLocation>
        <location evidence="2">Cell membrane</location>
        <topology evidence="2">Peripheral membrane protein</topology>
    </subcellularLocation>
</comment>
<comment type="cofactor">
    <cofactor evidence="1">
        <name>Mg(2+)</name>
        <dbReference type="ChEBI" id="CHEBI:18420"/>
    </cofactor>
</comment>
<evidence type="ECO:0000313" key="14">
    <source>
        <dbReference type="EMBL" id="MBK1707140.1"/>
    </source>
</evidence>
<dbReference type="Proteomes" id="UP001296776">
    <property type="component" value="Unassembled WGS sequence"/>
</dbReference>
<keyword evidence="7" id="KW-1003">Cell membrane</keyword>
<organism evidence="14 15">
    <name type="scientific">Halochromatium glycolicum</name>
    <dbReference type="NCBI Taxonomy" id="85075"/>
    <lineage>
        <taxon>Bacteria</taxon>
        <taxon>Pseudomonadati</taxon>
        <taxon>Pseudomonadota</taxon>
        <taxon>Gammaproteobacteria</taxon>
        <taxon>Chromatiales</taxon>
        <taxon>Chromatiaceae</taxon>
        <taxon>Halochromatium</taxon>
    </lineage>
</organism>
<accession>A0AAJ0U9M0</accession>
<dbReference type="InterPro" id="IPR050273">
    <property type="entry name" value="GppA/Ppx_hydrolase"/>
</dbReference>
<evidence type="ECO:0000256" key="8">
    <source>
        <dbReference type="ARBA" id="ARBA00022801"/>
    </source>
</evidence>
<evidence type="ECO:0000256" key="1">
    <source>
        <dbReference type="ARBA" id="ARBA00001946"/>
    </source>
</evidence>
<reference evidence="14" key="2">
    <citation type="journal article" date="2020" name="Microorganisms">
        <title>Osmotic Adaptation and Compatible Solute Biosynthesis of Phototrophic Bacteria as Revealed from Genome Analyses.</title>
        <authorList>
            <person name="Imhoff J.F."/>
            <person name="Rahn T."/>
            <person name="Kunzel S."/>
            <person name="Keller A."/>
            <person name="Neulinger S.C."/>
        </authorList>
    </citation>
    <scope>NUCLEOTIDE SEQUENCE</scope>
    <source>
        <strain evidence="14">DSM 11080</strain>
    </source>
</reference>